<dbReference type="EMBL" id="CP000113">
    <property type="protein sequence ID" value="ABF86107.1"/>
    <property type="molecule type" value="Genomic_DNA"/>
</dbReference>
<accession>Q1D7J0</accession>
<evidence type="ECO:0000313" key="3">
    <source>
        <dbReference type="EMBL" id="ABF86107.1"/>
    </source>
</evidence>
<feature type="region of interest" description="Disordered" evidence="1">
    <location>
        <begin position="277"/>
        <end position="305"/>
    </location>
</feature>
<dbReference type="EnsemblBacteria" id="ABF86107">
    <property type="protein sequence ID" value="ABF86107"/>
    <property type="gene ID" value="MXAN_3180"/>
</dbReference>
<feature type="transmembrane region" description="Helical" evidence="2">
    <location>
        <begin position="196"/>
        <end position="216"/>
    </location>
</feature>
<feature type="transmembrane region" description="Helical" evidence="2">
    <location>
        <begin position="165"/>
        <end position="184"/>
    </location>
</feature>
<feature type="region of interest" description="Disordered" evidence="1">
    <location>
        <begin position="419"/>
        <end position="438"/>
    </location>
</feature>
<keyword evidence="4" id="KW-1185">Reference proteome</keyword>
<keyword evidence="2" id="KW-0812">Transmembrane</keyword>
<reference evidence="3 4" key="1">
    <citation type="journal article" date="2006" name="Proc. Natl. Acad. Sci. U.S.A.">
        <title>Evolution of sensory complexity recorded in a myxobacterial genome.</title>
        <authorList>
            <person name="Goldman B.S."/>
            <person name="Nierman W.C."/>
            <person name="Kaiser D."/>
            <person name="Slater S.C."/>
            <person name="Durkin A.S."/>
            <person name="Eisen J.A."/>
            <person name="Ronning C.M."/>
            <person name="Barbazuk W.B."/>
            <person name="Blanchard M."/>
            <person name="Field C."/>
            <person name="Halling C."/>
            <person name="Hinkle G."/>
            <person name="Iartchuk O."/>
            <person name="Kim H.S."/>
            <person name="Mackenzie C."/>
            <person name="Madupu R."/>
            <person name="Miller N."/>
            <person name="Shvartsbeyn A."/>
            <person name="Sullivan S.A."/>
            <person name="Vaudin M."/>
            <person name="Wiegand R."/>
            <person name="Kaplan H.B."/>
        </authorList>
    </citation>
    <scope>NUCLEOTIDE SEQUENCE [LARGE SCALE GENOMIC DNA]</scope>
    <source>
        <strain evidence="4">DK1622</strain>
    </source>
</reference>
<dbReference type="HOGENOM" id="CLU_625329_0_0_7"/>
<dbReference type="STRING" id="246197.MXAN_3180"/>
<name>Q1D7J0_MYXXD</name>
<protein>
    <submittedName>
        <fullName evidence="3">Uncharacterized protein</fullName>
    </submittedName>
</protein>
<keyword evidence="2" id="KW-1133">Transmembrane helix</keyword>
<feature type="transmembrane region" description="Helical" evidence="2">
    <location>
        <begin position="222"/>
        <end position="242"/>
    </location>
</feature>
<dbReference type="KEGG" id="mxa:MXAN_3180"/>
<gene>
    <name evidence="3" type="ordered locus">MXAN_3180</name>
</gene>
<keyword evidence="2" id="KW-0472">Membrane</keyword>
<evidence type="ECO:0000256" key="1">
    <source>
        <dbReference type="SAM" id="MobiDB-lite"/>
    </source>
</evidence>
<evidence type="ECO:0000313" key="4">
    <source>
        <dbReference type="Proteomes" id="UP000002402"/>
    </source>
</evidence>
<proteinExistence type="predicted"/>
<dbReference type="AlphaFoldDB" id="Q1D7J0"/>
<evidence type="ECO:0000256" key="2">
    <source>
        <dbReference type="SAM" id="Phobius"/>
    </source>
</evidence>
<sequence length="438" mass="46664">MFYTVVGREVLLLRRALCLFDEPGEVAGLLEGPDKLVGVLVQLDLNFIGELPLTVAPADSLFPRNAIGRWIHEQHPREHRQILPRTASTKRSDDGPLPTLPDDGRRRFRAAAMEGHARRLCDTLAKFRELNPCDSRRNMVDAGVVGSNLEEFARLLLDAVTSRNYALLAALVVVVLVDLLRKFGGGFIPFFNTDRGGAVLVLGVSLAGAVANALAAGAPFTLALLLTALQVALTAAGGFTIIKRILFRSAAIARAELAGALAAGQVAEKAARLPSWSNSTPGAASEARRARAGRTARASRVGLRGHQRRARSALPRWRHSSRRGGGRLLAVGKPLHSNRFGDCAAASRERIVTPAGGGRVLHGRRCGLACRAWGRVRRCEARELIVGGYGIGAVGLGPRDAVNYVLTAAARTPSYIGGTNKPRVGQGGTARHTGRVGL</sequence>
<feature type="region of interest" description="Disordered" evidence="1">
    <location>
        <begin position="81"/>
        <end position="102"/>
    </location>
</feature>
<organism evidence="3 4">
    <name type="scientific">Myxococcus xanthus (strain DK1622)</name>
    <dbReference type="NCBI Taxonomy" id="246197"/>
    <lineage>
        <taxon>Bacteria</taxon>
        <taxon>Pseudomonadati</taxon>
        <taxon>Myxococcota</taxon>
        <taxon>Myxococcia</taxon>
        <taxon>Myxococcales</taxon>
        <taxon>Cystobacterineae</taxon>
        <taxon>Myxococcaceae</taxon>
        <taxon>Myxococcus</taxon>
    </lineage>
</organism>
<dbReference type="Proteomes" id="UP000002402">
    <property type="component" value="Chromosome"/>
</dbReference>